<feature type="domain" description="DUF1206" evidence="2">
    <location>
        <begin position="11"/>
        <end position="78"/>
    </location>
</feature>
<feature type="transmembrane region" description="Helical" evidence="1">
    <location>
        <begin position="136"/>
        <end position="157"/>
    </location>
</feature>
<gene>
    <name evidence="3" type="ORF">RQM65_18070</name>
</gene>
<evidence type="ECO:0000259" key="2">
    <source>
        <dbReference type="Pfam" id="PF06724"/>
    </source>
</evidence>
<dbReference type="EMBL" id="JAVTTP010000002">
    <property type="protein sequence ID" value="MDT7830581.1"/>
    <property type="molecule type" value="Genomic_DNA"/>
</dbReference>
<protein>
    <submittedName>
        <fullName evidence="3">DUF1206 domain-containing protein</fullName>
    </submittedName>
</protein>
<proteinExistence type="predicted"/>
<keyword evidence="4" id="KW-1185">Reference proteome</keyword>
<feature type="transmembrane region" description="Helical" evidence="1">
    <location>
        <begin position="234"/>
        <end position="254"/>
    </location>
</feature>
<evidence type="ECO:0000313" key="4">
    <source>
        <dbReference type="Proteomes" id="UP001250656"/>
    </source>
</evidence>
<feature type="transmembrane region" description="Helical" evidence="1">
    <location>
        <begin position="94"/>
        <end position="116"/>
    </location>
</feature>
<feature type="transmembrane region" description="Helical" evidence="1">
    <location>
        <begin position="12"/>
        <end position="32"/>
    </location>
</feature>
<keyword evidence="1" id="KW-1133">Transmembrane helix</keyword>
<evidence type="ECO:0000256" key="1">
    <source>
        <dbReference type="SAM" id="Phobius"/>
    </source>
</evidence>
<name>A0ABU3LBC2_9FLAO</name>
<dbReference type="Pfam" id="PF06724">
    <property type="entry name" value="DUF1206"/>
    <property type="match status" value="2"/>
</dbReference>
<dbReference type="Proteomes" id="UP001250656">
    <property type="component" value="Unassembled WGS sequence"/>
</dbReference>
<dbReference type="RefSeq" id="WP_314017023.1">
    <property type="nucleotide sequence ID" value="NZ_JAVTTP010000002.1"/>
</dbReference>
<reference evidence="3 4" key="1">
    <citation type="submission" date="2023-09" db="EMBL/GenBank/DDBJ databases">
        <title>Novel taxa isolated from Blanes Bay.</title>
        <authorList>
            <person name="Rey-Velasco X."/>
            <person name="Lucena T."/>
        </authorList>
    </citation>
    <scope>NUCLEOTIDE SEQUENCE [LARGE SCALE GENOMIC DNA]</scope>
    <source>
        <strain evidence="3 4">S334</strain>
    </source>
</reference>
<organism evidence="3 4">
    <name type="scientific">Pricia mediterranea</name>
    <dbReference type="NCBI Taxonomy" id="3076079"/>
    <lineage>
        <taxon>Bacteria</taxon>
        <taxon>Pseudomonadati</taxon>
        <taxon>Bacteroidota</taxon>
        <taxon>Flavobacteriia</taxon>
        <taxon>Flavobacteriales</taxon>
        <taxon>Flavobacteriaceae</taxon>
        <taxon>Pricia</taxon>
    </lineage>
</organism>
<dbReference type="InterPro" id="IPR009597">
    <property type="entry name" value="DUF1206"/>
</dbReference>
<feature type="domain" description="DUF1206" evidence="2">
    <location>
        <begin position="185"/>
        <end position="257"/>
    </location>
</feature>
<feature type="transmembrane region" description="Helical" evidence="1">
    <location>
        <begin position="52"/>
        <end position="74"/>
    </location>
</feature>
<sequence length="261" mass="28502">MNDNLKKLATIGFIAKGAVYATVGGLALASALNMGGEKAGLFDVVEFLEKQPFGKVILAVLGLGLLCLSFWRFVQGIRDPEDIGSDLNGWFTRIGLLTAGFFFLGLGGFALYEIFWNVPIKQGGGSPRELGDWGKYVFYIIGASLTGKAFYQFFMAYEGGYTKLFYISPSALDAKRAFVKNTGRVGLIARGIITGVVAYFFLNAGYRWSLRGSEKVRGTEEAFSFIQNNAAGSWLLGLVAIGLISYGIHMFAMARYRKFDG</sequence>
<evidence type="ECO:0000313" key="3">
    <source>
        <dbReference type="EMBL" id="MDT7830581.1"/>
    </source>
</evidence>
<accession>A0ABU3LBC2</accession>
<keyword evidence="1" id="KW-0812">Transmembrane</keyword>
<comment type="caution">
    <text evidence="3">The sequence shown here is derived from an EMBL/GenBank/DDBJ whole genome shotgun (WGS) entry which is preliminary data.</text>
</comment>
<feature type="transmembrane region" description="Helical" evidence="1">
    <location>
        <begin position="185"/>
        <end position="202"/>
    </location>
</feature>
<keyword evidence="1" id="KW-0472">Membrane</keyword>